<dbReference type="HAMAP" id="MF_02200">
    <property type="entry name" value="NapD"/>
    <property type="match status" value="1"/>
</dbReference>
<proteinExistence type="inferred from homology"/>
<reference evidence="5 6" key="1">
    <citation type="journal article" date="2014" name="Int. J. Syst. Evol. Microbiol.">
        <title>Complete genome sequence of Corynebacterium casei LMG S-19264T (=DSM 44701T), isolated from a smear-ripened cheese.</title>
        <authorList>
            <consortium name="US DOE Joint Genome Institute (JGI-PGF)"/>
            <person name="Walter F."/>
            <person name="Albersmeier A."/>
            <person name="Kalinowski J."/>
            <person name="Ruckert C."/>
        </authorList>
    </citation>
    <scope>NUCLEOTIDE SEQUENCE [LARGE SCALE GENOMIC DNA]</scope>
    <source>
        <strain evidence="5 6">CGMCC 1.7029</strain>
    </source>
</reference>
<comment type="caution">
    <text evidence="5">The sequence shown here is derived from an EMBL/GenBank/DDBJ whole genome shotgun (WGS) entry which is preliminary data.</text>
</comment>
<comment type="subcellular location">
    <subcellularLocation>
        <location evidence="1 4">Cytoplasm</location>
    </subcellularLocation>
</comment>
<dbReference type="OrthoDB" id="7306089at2"/>
<dbReference type="PANTHER" id="PTHR38603:SF1">
    <property type="entry name" value="CHAPERONE NAPD"/>
    <property type="match status" value="1"/>
</dbReference>
<comment type="function">
    <text evidence="4">Chaperone for NapA, the catalytic subunit of the periplasmic nitrate reductase. It binds directly and specifically to the twin-arginine signal peptide of NapA, preventing premature interaction with the Tat translocase and premature export.</text>
</comment>
<dbReference type="InterPro" id="IPR005623">
    <property type="entry name" value="Chaperone_NapD_NO3_reduct"/>
</dbReference>
<keyword evidence="3 4" id="KW-0143">Chaperone</keyword>
<gene>
    <name evidence="4" type="primary">napD</name>
    <name evidence="5" type="ORF">GCM10010991_14170</name>
</gene>
<evidence type="ECO:0000313" key="6">
    <source>
        <dbReference type="Proteomes" id="UP000598196"/>
    </source>
</evidence>
<accession>A0A917YL98</accession>
<keyword evidence="6" id="KW-1185">Reference proteome</keyword>
<protein>
    <recommendedName>
        <fullName evidence="4">Chaperone NapD</fullName>
    </recommendedName>
    <alternativeName>
        <fullName evidence="4">NapA signal peptide-binding chaperone NapD</fullName>
    </alternativeName>
</protein>
<evidence type="ECO:0000256" key="4">
    <source>
        <dbReference type="HAMAP-Rule" id="MF_02200"/>
    </source>
</evidence>
<evidence type="ECO:0000256" key="2">
    <source>
        <dbReference type="ARBA" id="ARBA00022490"/>
    </source>
</evidence>
<sequence length="92" mass="9925">MTTELHIASLVVRIDPARMAEVLPRLNALPQIEVALHDPSGKLVLMMETTDEAAIAGTLTRIQLMDGVASAALVYHHNLEPDEAAQTEGNAR</sequence>
<evidence type="ECO:0000313" key="5">
    <source>
        <dbReference type="EMBL" id="GGO29859.1"/>
    </source>
</evidence>
<dbReference type="Pfam" id="PF03927">
    <property type="entry name" value="NapD"/>
    <property type="match status" value="1"/>
</dbReference>
<dbReference type="GO" id="GO:0005048">
    <property type="term" value="F:signal sequence binding"/>
    <property type="evidence" value="ECO:0007669"/>
    <property type="project" value="UniProtKB-UniRule"/>
</dbReference>
<dbReference type="RefSeq" id="WP_146284879.1">
    <property type="nucleotide sequence ID" value="NZ_BMLP01000001.1"/>
</dbReference>
<name>A0A917YL98_9RHOB</name>
<dbReference type="AlphaFoldDB" id="A0A917YL98"/>
<dbReference type="GO" id="GO:0051224">
    <property type="term" value="P:negative regulation of protein transport"/>
    <property type="evidence" value="ECO:0007669"/>
    <property type="project" value="UniProtKB-UniRule"/>
</dbReference>
<evidence type="ECO:0000256" key="3">
    <source>
        <dbReference type="ARBA" id="ARBA00023186"/>
    </source>
</evidence>
<dbReference type="EMBL" id="BMLP01000001">
    <property type="protein sequence ID" value="GGO29859.1"/>
    <property type="molecule type" value="Genomic_DNA"/>
</dbReference>
<dbReference type="Gene3D" id="3.30.70.920">
    <property type="match status" value="1"/>
</dbReference>
<organism evidence="5 6">
    <name type="scientific">Gemmobacter aquaticus</name>
    <dbReference type="NCBI Taxonomy" id="490185"/>
    <lineage>
        <taxon>Bacteria</taxon>
        <taxon>Pseudomonadati</taxon>
        <taxon>Pseudomonadota</taxon>
        <taxon>Alphaproteobacteria</taxon>
        <taxon>Rhodobacterales</taxon>
        <taxon>Paracoccaceae</taxon>
        <taxon>Gemmobacter</taxon>
    </lineage>
</organism>
<keyword evidence="2 4" id="KW-0963">Cytoplasm</keyword>
<dbReference type="PANTHER" id="PTHR38603">
    <property type="entry name" value="CHAPERONE NAPD"/>
    <property type="match status" value="1"/>
</dbReference>
<comment type="similarity">
    <text evidence="4">Belongs to the NapD family.</text>
</comment>
<comment type="subunit">
    <text evidence="4">Interacts with the cytoplasmic NapA precursor.</text>
</comment>
<dbReference type="GO" id="GO:0005737">
    <property type="term" value="C:cytoplasm"/>
    <property type="evidence" value="ECO:0007669"/>
    <property type="project" value="UniProtKB-SubCell"/>
</dbReference>
<evidence type="ECO:0000256" key="1">
    <source>
        <dbReference type="ARBA" id="ARBA00004496"/>
    </source>
</evidence>
<dbReference type="Proteomes" id="UP000598196">
    <property type="component" value="Unassembled WGS sequence"/>
</dbReference>